<sequence length="778" mass="87426">MDRWLCALLCGYAVAFLLPSTPTWVVWLCLLVSTLVILGMTICVHSKSIRAVNYTETHPRRLAFALSCLAAVLCGITWGIGNATLALKYVLPASAIGTTATLQLHITEIPRIEDDYWQLEGTVSTIAGESMAQQPSARLNWYDPDPHLTPPRAGDTWLLAVKLRAPQGPRNQGGFLYHRYLIAEGIQLLGTVRHGQQLHAAATWRQELYDQLTSAAGDLPFFGVTLALVMGQREHLTDPHREVFQRTGLAHLIAISGLHLTLLVGAALWLGQTIRWWLSRSRSRRDGANSLIWAWWFSVLLAVLYAWLAGFATATLRALVMVLVFVLHRRFAQRVSAWRVLVRTIAIVLLFEPMAPLKSGFWLSVCAVGIILWMHWRWPRISGSWRELRALWRLELVITAALWPLMLLWFGGLPLAAPLTNLLLVPVFAVWILPLALVGLCFTLIGLPAVTHFIWWLAEWPLRIVWPFLEWLSASSWQWLTTAETWPLWAVIAALLAAAWPLAWRSRAAIFGSLFIAVSIGQTLRTYDSDLIVTVLDVEQGSAAVLERQGYALLIDTGAKWPSGGDMAERVVLPYLAQQRLKPELAFISHSDLDHSGGFETIQRTYPKVRWFGRTPPDGHLCIAGQTGEWRGVQWRVLHPRRSYNNHHNNNSCVIQVTYRDMVILFPGDIEQAAERNLLAHSAPVQADVLVLAHHGSNSSSESYFLDHVRPSIAIASRGRNNAYGMVDERVRRRIQQRALALFDTAQGGQVQLRTNGYRWSVKQPLAAKNGGWFDRDN</sequence>
<gene>
    <name evidence="8" type="ORF">C9927_00855</name>
</gene>
<dbReference type="InterPro" id="IPR052159">
    <property type="entry name" value="Competence_DNA_uptake"/>
</dbReference>
<name>A0A2T4D864_9GAMM</name>
<evidence type="ECO:0000256" key="5">
    <source>
        <dbReference type="ARBA" id="ARBA00023136"/>
    </source>
</evidence>
<feature type="transmembrane region" description="Helical" evidence="6">
    <location>
        <begin position="486"/>
        <end position="504"/>
    </location>
</feature>
<dbReference type="Gene3D" id="3.60.15.10">
    <property type="entry name" value="Ribonuclease Z/Hydroxyacylglutathione hydrolase-like"/>
    <property type="match status" value="1"/>
</dbReference>
<evidence type="ECO:0000256" key="1">
    <source>
        <dbReference type="ARBA" id="ARBA00004651"/>
    </source>
</evidence>
<keyword evidence="3 6" id="KW-0812">Transmembrane</keyword>
<feature type="transmembrane region" description="Helical" evidence="6">
    <location>
        <begin position="291"/>
        <end position="308"/>
    </location>
</feature>
<dbReference type="NCBIfam" id="TIGR00360">
    <property type="entry name" value="ComEC_N-term"/>
    <property type="match status" value="1"/>
</dbReference>
<evidence type="ECO:0000313" key="9">
    <source>
        <dbReference type="Proteomes" id="UP000242087"/>
    </source>
</evidence>
<protein>
    <submittedName>
        <fullName evidence="8">DNA internalization-related competence protein ComEC/Rec2</fullName>
    </submittedName>
</protein>
<dbReference type="InterPro" id="IPR025405">
    <property type="entry name" value="DUF4131"/>
</dbReference>
<evidence type="ECO:0000259" key="7">
    <source>
        <dbReference type="SMART" id="SM00849"/>
    </source>
</evidence>
<dbReference type="Pfam" id="PF00753">
    <property type="entry name" value="Lactamase_B"/>
    <property type="match status" value="1"/>
</dbReference>
<feature type="transmembrane region" description="Helical" evidence="6">
    <location>
        <begin position="62"/>
        <end position="81"/>
    </location>
</feature>
<feature type="transmembrane region" description="Helical" evidence="6">
    <location>
        <begin position="361"/>
        <end position="378"/>
    </location>
</feature>
<dbReference type="NCBIfam" id="TIGR00361">
    <property type="entry name" value="ComEC_Rec2"/>
    <property type="match status" value="1"/>
</dbReference>
<comment type="caution">
    <text evidence="8">The sequence shown here is derived from an EMBL/GenBank/DDBJ whole genome shotgun (WGS) entry which is preliminary data.</text>
</comment>
<proteinExistence type="predicted"/>
<dbReference type="GO" id="GO:0005886">
    <property type="term" value="C:plasma membrane"/>
    <property type="evidence" value="ECO:0007669"/>
    <property type="project" value="UniProtKB-SubCell"/>
</dbReference>
<dbReference type="InterPro" id="IPR001279">
    <property type="entry name" value="Metallo-B-lactamas"/>
</dbReference>
<dbReference type="SMART" id="SM00849">
    <property type="entry name" value="Lactamase_B"/>
    <property type="match status" value="1"/>
</dbReference>
<evidence type="ECO:0000256" key="6">
    <source>
        <dbReference type="SAM" id="Phobius"/>
    </source>
</evidence>
<evidence type="ECO:0000256" key="4">
    <source>
        <dbReference type="ARBA" id="ARBA00022989"/>
    </source>
</evidence>
<comment type="subcellular location">
    <subcellularLocation>
        <location evidence="1">Cell membrane</location>
        <topology evidence="1">Multi-pass membrane protein</topology>
    </subcellularLocation>
</comment>
<dbReference type="InterPro" id="IPR004477">
    <property type="entry name" value="ComEC_N"/>
</dbReference>
<dbReference type="Pfam" id="PF03772">
    <property type="entry name" value="Competence"/>
    <property type="match status" value="1"/>
</dbReference>
<dbReference type="CDD" id="cd07731">
    <property type="entry name" value="ComA-like_MBL-fold"/>
    <property type="match status" value="1"/>
</dbReference>
<feature type="domain" description="Metallo-beta-lactamase" evidence="7">
    <location>
        <begin position="540"/>
        <end position="720"/>
    </location>
</feature>
<organism evidence="8 9">
    <name type="scientific">Pseudidiomarina aestuarii</name>
    <dbReference type="NCBI Taxonomy" id="624146"/>
    <lineage>
        <taxon>Bacteria</taxon>
        <taxon>Pseudomonadati</taxon>
        <taxon>Pseudomonadota</taxon>
        <taxon>Gammaproteobacteria</taxon>
        <taxon>Alteromonadales</taxon>
        <taxon>Idiomarinaceae</taxon>
        <taxon>Pseudidiomarina</taxon>
    </lineage>
</organism>
<dbReference type="AlphaFoldDB" id="A0A2T4D864"/>
<feature type="transmembrane region" description="Helical" evidence="6">
    <location>
        <begin position="423"/>
        <end position="450"/>
    </location>
</feature>
<dbReference type="Pfam" id="PF13567">
    <property type="entry name" value="DUF4131"/>
    <property type="match status" value="1"/>
</dbReference>
<dbReference type="PANTHER" id="PTHR30619:SF1">
    <property type="entry name" value="RECOMBINATION PROTEIN 2"/>
    <property type="match status" value="1"/>
</dbReference>
<dbReference type="GO" id="GO:0030420">
    <property type="term" value="P:establishment of competence for transformation"/>
    <property type="evidence" value="ECO:0007669"/>
    <property type="project" value="InterPro"/>
</dbReference>
<dbReference type="InterPro" id="IPR004797">
    <property type="entry name" value="Competence_ComEC/Rec2"/>
</dbReference>
<keyword evidence="5 6" id="KW-0472">Membrane</keyword>
<dbReference type="SUPFAM" id="SSF56281">
    <property type="entry name" value="Metallo-hydrolase/oxidoreductase"/>
    <property type="match status" value="1"/>
</dbReference>
<dbReference type="Proteomes" id="UP000242087">
    <property type="component" value="Unassembled WGS sequence"/>
</dbReference>
<reference evidence="8 9" key="1">
    <citation type="submission" date="2018-03" db="EMBL/GenBank/DDBJ databases">
        <title>Cross-interface Injection: A General Nanoliter Liquid Handling Method Applied to Single Cells Genome Amplification Automated Nanoliter Liquid Handling Applied to Single Cell Multiple Displacement Amplification.</title>
        <authorList>
            <person name="Yun J."/>
            <person name="Xu P."/>
            <person name="Xu J."/>
            <person name="Dai X."/>
            <person name="Wang Y."/>
            <person name="Zheng X."/>
            <person name="Cao C."/>
            <person name="Yi Q."/>
            <person name="Zhu Y."/>
            <person name="Wang L."/>
            <person name="Dong Z."/>
            <person name="Huang Y."/>
            <person name="Huang L."/>
            <person name="Du W."/>
        </authorList>
    </citation>
    <scope>NUCLEOTIDE SEQUENCE [LARGE SCALE GENOMIC DNA]</scope>
    <source>
        <strain evidence="8 9">A12-4</strain>
    </source>
</reference>
<feature type="transmembrane region" description="Helical" evidence="6">
    <location>
        <begin position="390"/>
        <end position="411"/>
    </location>
</feature>
<keyword evidence="2" id="KW-1003">Cell membrane</keyword>
<feature type="transmembrane region" description="Helical" evidence="6">
    <location>
        <begin position="25"/>
        <end position="42"/>
    </location>
</feature>
<evidence type="ECO:0000256" key="2">
    <source>
        <dbReference type="ARBA" id="ARBA00022475"/>
    </source>
</evidence>
<dbReference type="InterPro" id="IPR036866">
    <property type="entry name" value="RibonucZ/Hydroxyglut_hydro"/>
</dbReference>
<evidence type="ECO:0000256" key="3">
    <source>
        <dbReference type="ARBA" id="ARBA00022692"/>
    </source>
</evidence>
<dbReference type="EMBL" id="PYVF01000006">
    <property type="protein sequence ID" value="PTB90009.1"/>
    <property type="molecule type" value="Genomic_DNA"/>
</dbReference>
<feature type="transmembrane region" description="Helical" evidence="6">
    <location>
        <begin position="249"/>
        <end position="270"/>
    </location>
</feature>
<dbReference type="PANTHER" id="PTHR30619">
    <property type="entry name" value="DNA INTERNALIZATION/COMPETENCE PROTEIN COMEC/REC2"/>
    <property type="match status" value="1"/>
</dbReference>
<dbReference type="InterPro" id="IPR035681">
    <property type="entry name" value="ComA-like_MBL"/>
</dbReference>
<evidence type="ECO:0000313" key="8">
    <source>
        <dbReference type="EMBL" id="PTB90009.1"/>
    </source>
</evidence>
<accession>A0A2T4D864</accession>
<keyword evidence="4 6" id="KW-1133">Transmembrane helix</keyword>